<protein>
    <submittedName>
        <fullName evidence="1">Uncharacterized protein</fullName>
    </submittedName>
</protein>
<gene>
    <name evidence="1" type="ORF">E1283_18745</name>
</gene>
<accession>A0A4R4TFC1</accession>
<evidence type="ECO:0000313" key="2">
    <source>
        <dbReference type="Proteomes" id="UP000295345"/>
    </source>
</evidence>
<reference evidence="1 2" key="1">
    <citation type="submission" date="2019-03" db="EMBL/GenBank/DDBJ databases">
        <title>Draft genome sequences of novel Actinobacteria.</title>
        <authorList>
            <person name="Sahin N."/>
            <person name="Ay H."/>
            <person name="Saygin H."/>
        </authorList>
    </citation>
    <scope>NUCLEOTIDE SEQUENCE [LARGE SCALE GENOMIC DNA]</scope>
    <source>
        <strain evidence="1 2">DSM 41900</strain>
    </source>
</reference>
<dbReference type="Proteomes" id="UP000295345">
    <property type="component" value="Unassembled WGS sequence"/>
</dbReference>
<dbReference type="AlphaFoldDB" id="A0A4R4TFC1"/>
<dbReference type="OrthoDB" id="4262159at2"/>
<sequence>MVCVFGDGSGRDLDLSNGGTTVLVEVLTLAVAELAREPWHFRFAMLVATQDQSIMGRGVVGFHLTEIDWGTTGAARGANQRFVLDVIALAAARHRWRELRYDPPHAPAYLAAYAEIVRGFDPATARPDPEVFPGPDGGAVASCARHRVLTAWPHWDGCVFCHRTQGLAGTLNRAPAPGW</sequence>
<name>A0A4R4TFC1_9ACTN</name>
<proteinExistence type="predicted"/>
<keyword evidence="2" id="KW-1185">Reference proteome</keyword>
<dbReference type="EMBL" id="SMKI01000193">
    <property type="protein sequence ID" value="TDC73613.1"/>
    <property type="molecule type" value="Genomic_DNA"/>
</dbReference>
<comment type="caution">
    <text evidence="1">The sequence shown here is derived from an EMBL/GenBank/DDBJ whole genome shotgun (WGS) entry which is preliminary data.</text>
</comment>
<dbReference type="RefSeq" id="WP_132819233.1">
    <property type="nucleotide sequence ID" value="NZ_SMKI01000193.1"/>
</dbReference>
<evidence type="ECO:0000313" key="1">
    <source>
        <dbReference type="EMBL" id="TDC73613.1"/>
    </source>
</evidence>
<organism evidence="1 2">
    <name type="scientific">Streptomyces hainanensis</name>
    <dbReference type="NCBI Taxonomy" id="402648"/>
    <lineage>
        <taxon>Bacteria</taxon>
        <taxon>Bacillati</taxon>
        <taxon>Actinomycetota</taxon>
        <taxon>Actinomycetes</taxon>
        <taxon>Kitasatosporales</taxon>
        <taxon>Streptomycetaceae</taxon>
        <taxon>Streptomyces</taxon>
    </lineage>
</organism>